<evidence type="ECO:0000256" key="5">
    <source>
        <dbReference type="ARBA" id="ARBA00023136"/>
    </source>
</evidence>
<evidence type="ECO:0000256" key="4">
    <source>
        <dbReference type="ARBA" id="ARBA00022989"/>
    </source>
</evidence>
<keyword evidence="9" id="KW-1185">Reference proteome</keyword>
<dbReference type="Pfam" id="PF12819">
    <property type="entry name" value="Malectin_like"/>
    <property type="match status" value="3"/>
</dbReference>
<dbReference type="PANTHER" id="PTHR45631">
    <property type="entry name" value="OS07G0107800 PROTEIN-RELATED"/>
    <property type="match status" value="1"/>
</dbReference>
<evidence type="ECO:0000259" key="7">
    <source>
        <dbReference type="Pfam" id="PF12819"/>
    </source>
</evidence>
<dbReference type="AlphaFoldDB" id="A0AAD5JIR6"/>
<evidence type="ECO:0000256" key="6">
    <source>
        <dbReference type="SAM" id="Phobius"/>
    </source>
</evidence>
<sequence>MTTLRVFTTRKKNCYSIATEKRRRYLPRASFYYGNQDNKATPPVFDLQFDGNHWITVVTSMDTAIFHEAIYVAKGDTINERSFEFYINDVIVSDPIIPPYGKAIQRYLKNFSASSNTSFALGATSNSTLPPLTNALEVFTITDQLTDGTSPYDAIGYGRLQIDCGSSDKTTTKDRDGITEIWRTDEEFIKSGKNVLIAPNQNFNVMNTLRSFPDGNKNCYELPLNSDGSKYLLQAGFFYGNYDGQSRPPSFKLEIDGNLWANVMTSMSEEDPVYHELVYRVKKDQTTFCLVRTSNDEVPFISSIEAVEMDDSHMYRLMENKTALYLHSRINYGANKSVDKLIGRMEEEYDRIWESKEMSEYLNVTAEVIPNDSLLGENNPPWPVMATAIRAKTISDSIYLSVNFSTQKTEVVVAYFVLYFMDPTFFPPKNLTNKVDIYIDSQKLNTTDIPLFGRMDNAYSVVSLYPVRVFGSANVTISSTGNSTLAPVLNAMEVFSVMDVSKGGHMMLGFSLAFYVVLLHLCFAILFFY</sequence>
<name>A0AAD5JIR6_ACENE</name>
<evidence type="ECO:0000256" key="2">
    <source>
        <dbReference type="ARBA" id="ARBA00022692"/>
    </source>
</evidence>
<dbReference type="InterPro" id="IPR024788">
    <property type="entry name" value="Malectin-like_Carb-bd_dom"/>
</dbReference>
<feature type="domain" description="Malectin-like" evidence="7">
    <location>
        <begin position="79"/>
        <end position="141"/>
    </location>
</feature>
<dbReference type="Proteomes" id="UP001064489">
    <property type="component" value="Chromosome 1"/>
</dbReference>
<accession>A0AAD5JIR6</accession>
<dbReference type="GO" id="GO:0016020">
    <property type="term" value="C:membrane"/>
    <property type="evidence" value="ECO:0007669"/>
    <property type="project" value="UniProtKB-SubCell"/>
</dbReference>
<evidence type="ECO:0000256" key="3">
    <source>
        <dbReference type="ARBA" id="ARBA00022729"/>
    </source>
</evidence>
<evidence type="ECO:0000256" key="1">
    <source>
        <dbReference type="ARBA" id="ARBA00004167"/>
    </source>
</evidence>
<keyword evidence="3" id="KW-0732">Signal</keyword>
<keyword evidence="4 6" id="KW-1133">Transmembrane helix</keyword>
<protein>
    <recommendedName>
        <fullName evidence="7">Malectin-like domain-containing protein</fullName>
    </recommendedName>
</protein>
<feature type="domain" description="Malectin-like" evidence="7">
    <location>
        <begin position="2"/>
        <end position="78"/>
    </location>
</feature>
<reference evidence="8" key="1">
    <citation type="journal article" date="2022" name="Plant J.">
        <title>Strategies of tolerance reflected in two North American maple genomes.</title>
        <authorList>
            <person name="McEvoy S.L."/>
            <person name="Sezen U.U."/>
            <person name="Trouern-Trend A."/>
            <person name="McMahon S.M."/>
            <person name="Schaberg P.G."/>
            <person name="Yang J."/>
            <person name="Wegrzyn J.L."/>
            <person name="Swenson N.G."/>
        </authorList>
    </citation>
    <scope>NUCLEOTIDE SEQUENCE</scope>
    <source>
        <strain evidence="8">91603</strain>
    </source>
</reference>
<evidence type="ECO:0000313" key="8">
    <source>
        <dbReference type="EMBL" id="KAI9194242.1"/>
    </source>
</evidence>
<organism evidence="8 9">
    <name type="scientific">Acer negundo</name>
    <name type="common">Box elder</name>
    <dbReference type="NCBI Taxonomy" id="4023"/>
    <lineage>
        <taxon>Eukaryota</taxon>
        <taxon>Viridiplantae</taxon>
        <taxon>Streptophyta</taxon>
        <taxon>Embryophyta</taxon>
        <taxon>Tracheophyta</taxon>
        <taxon>Spermatophyta</taxon>
        <taxon>Magnoliopsida</taxon>
        <taxon>eudicotyledons</taxon>
        <taxon>Gunneridae</taxon>
        <taxon>Pentapetalae</taxon>
        <taxon>rosids</taxon>
        <taxon>malvids</taxon>
        <taxon>Sapindales</taxon>
        <taxon>Sapindaceae</taxon>
        <taxon>Hippocastanoideae</taxon>
        <taxon>Acereae</taxon>
        <taxon>Acer</taxon>
    </lineage>
</organism>
<feature type="transmembrane region" description="Helical" evidence="6">
    <location>
        <begin position="506"/>
        <end position="528"/>
    </location>
</feature>
<dbReference type="EMBL" id="JAJSOW010000003">
    <property type="protein sequence ID" value="KAI9194242.1"/>
    <property type="molecule type" value="Genomic_DNA"/>
</dbReference>
<keyword evidence="2 6" id="KW-0812">Transmembrane</keyword>
<evidence type="ECO:0000313" key="9">
    <source>
        <dbReference type="Proteomes" id="UP001064489"/>
    </source>
</evidence>
<reference evidence="8" key="2">
    <citation type="submission" date="2023-02" db="EMBL/GenBank/DDBJ databases">
        <authorList>
            <person name="Swenson N.G."/>
            <person name="Wegrzyn J.L."/>
            <person name="Mcevoy S.L."/>
        </authorList>
    </citation>
    <scope>NUCLEOTIDE SEQUENCE</scope>
    <source>
        <strain evidence="8">91603</strain>
        <tissue evidence="8">Leaf</tissue>
    </source>
</reference>
<comment type="caution">
    <text evidence="8">The sequence shown here is derived from an EMBL/GenBank/DDBJ whole genome shotgun (WGS) entry which is preliminary data.</text>
</comment>
<dbReference type="PANTHER" id="PTHR45631:SF44">
    <property type="entry name" value="CARBOHYDRATE-BINDING PROTEIN OF THE ER PROTEIN"/>
    <property type="match status" value="1"/>
</dbReference>
<feature type="domain" description="Malectin-like" evidence="7">
    <location>
        <begin position="162"/>
        <end position="497"/>
    </location>
</feature>
<comment type="subcellular location">
    <subcellularLocation>
        <location evidence="1">Membrane</location>
        <topology evidence="1">Single-pass membrane protein</topology>
    </subcellularLocation>
</comment>
<proteinExistence type="predicted"/>
<keyword evidence="5 6" id="KW-0472">Membrane</keyword>
<gene>
    <name evidence="8" type="ORF">LWI28_004366</name>
</gene>